<name>A0AAQ3M309_9PEZI</name>
<dbReference type="InterPro" id="IPR046896">
    <property type="entry name" value="Cup1-like_N"/>
</dbReference>
<evidence type="ECO:0000256" key="1">
    <source>
        <dbReference type="SAM" id="MobiDB-lite"/>
    </source>
</evidence>
<accession>A0AAQ3M309</accession>
<gene>
    <name evidence="2" type="ORF">R9X50_00176200</name>
</gene>
<sequence>MPRHLVPHRSGVHRIAAIALYRALLSQCRALALELPLANELQNVVRNRFKQARHDVSIPRLRLSFEAGYEAIDHLDAAVAGNATSKAYILDLLQRAPSKAKQAPPIVLPFKLQKEINARKKREDREVRAKQDPPRPSLWDRPLPLDQLSGHRRRVPVLFNAAGSVGIPVLRLQKPQPTRLSGYIADRSKRRQAWANRRHRLFDELHVAQREDDWDGLVARLLRVNDRQESAWKWATEVKTALDFSTAQLAREKAKDGEMAARMQVLVNREMELAVKEKAEREEARRAKRRLLAVQRAQLKEKLDESNDEAAPG</sequence>
<evidence type="ECO:0000313" key="3">
    <source>
        <dbReference type="Proteomes" id="UP001303373"/>
    </source>
</evidence>
<dbReference type="AlphaFoldDB" id="A0AAQ3M309"/>
<protein>
    <submittedName>
        <fullName evidence="2">Uncharacterized protein</fullName>
    </submittedName>
</protein>
<feature type="compositionally biased region" description="Basic and acidic residues" evidence="1">
    <location>
        <begin position="119"/>
        <end position="133"/>
    </location>
</feature>
<reference evidence="2 3" key="1">
    <citation type="submission" date="2023-11" db="EMBL/GenBank/DDBJ databases">
        <title>An acidophilic fungus is an integral part of prey digestion in a carnivorous sundew plant.</title>
        <authorList>
            <person name="Tsai I.J."/>
        </authorList>
    </citation>
    <scope>NUCLEOTIDE SEQUENCE [LARGE SCALE GENOMIC DNA]</scope>
    <source>
        <strain evidence="2">169a</strain>
    </source>
</reference>
<dbReference type="Proteomes" id="UP001303373">
    <property type="component" value="Chromosome 2"/>
</dbReference>
<organism evidence="2 3">
    <name type="scientific">Acrodontium crateriforme</name>
    <dbReference type="NCBI Taxonomy" id="150365"/>
    <lineage>
        <taxon>Eukaryota</taxon>
        <taxon>Fungi</taxon>
        <taxon>Dikarya</taxon>
        <taxon>Ascomycota</taxon>
        <taxon>Pezizomycotina</taxon>
        <taxon>Dothideomycetes</taxon>
        <taxon>Dothideomycetidae</taxon>
        <taxon>Mycosphaerellales</taxon>
        <taxon>Teratosphaeriaceae</taxon>
        <taxon>Acrodontium</taxon>
    </lineage>
</organism>
<keyword evidence="3" id="KW-1185">Reference proteome</keyword>
<proteinExistence type="predicted"/>
<evidence type="ECO:0000313" key="2">
    <source>
        <dbReference type="EMBL" id="WPG98960.1"/>
    </source>
</evidence>
<feature type="region of interest" description="Disordered" evidence="1">
    <location>
        <begin position="119"/>
        <end position="143"/>
    </location>
</feature>
<dbReference type="CDD" id="cd20273">
    <property type="entry name" value="Complex1_LYR_unchar"/>
    <property type="match status" value="1"/>
</dbReference>
<dbReference type="EMBL" id="CP138581">
    <property type="protein sequence ID" value="WPG98960.1"/>
    <property type="molecule type" value="Genomic_DNA"/>
</dbReference>